<organism evidence="3 4">
    <name type="scientific">Trichomonas vaginalis (strain ATCC PRA-98 / G3)</name>
    <dbReference type="NCBI Taxonomy" id="412133"/>
    <lineage>
        <taxon>Eukaryota</taxon>
        <taxon>Metamonada</taxon>
        <taxon>Parabasalia</taxon>
        <taxon>Trichomonadida</taxon>
        <taxon>Trichomonadidae</taxon>
        <taxon>Trichomonas</taxon>
    </lineage>
</organism>
<evidence type="ECO:0000313" key="4">
    <source>
        <dbReference type="Proteomes" id="UP000001542"/>
    </source>
</evidence>
<feature type="compositionally biased region" description="Acidic residues" evidence="2">
    <location>
        <begin position="154"/>
        <end position="172"/>
    </location>
</feature>
<evidence type="ECO:0000256" key="1">
    <source>
        <dbReference type="PROSITE-ProRule" id="PRU00259"/>
    </source>
</evidence>
<dbReference type="InterPro" id="IPR016024">
    <property type="entry name" value="ARM-type_fold"/>
</dbReference>
<evidence type="ECO:0000256" key="2">
    <source>
        <dbReference type="SAM" id="MobiDB-lite"/>
    </source>
</evidence>
<name>A2DMP3_TRIV3</name>
<feature type="repeat" description="ARM" evidence="1">
    <location>
        <begin position="744"/>
        <end position="776"/>
    </location>
</feature>
<evidence type="ECO:0000313" key="3">
    <source>
        <dbReference type="EMBL" id="EAY18264.1"/>
    </source>
</evidence>
<dbReference type="PANTHER" id="PTHR46241:SF1">
    <property type="entry name" value="OUTER DYNEIN ARM-DOCKING COMPLEX SUBUNIT 2"/>
    <property type="match status" value="1"/>
</dbReference>
<dbReference type="PANTHER" id="PTHR46241">
    <property type="entry name" value="ARMADILLO REPEAT-CONTAINING PROTEIN 4 ARMC4"/>
    <property type="match status" value="1"/>
</dbReference>
<dbReference type="SMART" id="SM00185">
    <property type="entry name" value="ARM"/>
    <property type="match status" value="7"/>
</dbReference>
<dbReference type="VEuPathDB" id="TrichDB:TVAG_253760"/>
<accession>A2DMP3</accession>
<reference evidence="3" key="1">
    <citation type="submission" date="2006-10" db="EMBL/GenBank/DDBJ databases">
        <authorList>
            <person name="Amadeo P."/>
            <person name="Zhao Q."/>
            <person name="Wortman J."/>
            <person name="Fraser-Liggett C."/>
            <person name="Carlton J."/>
        </authorList>
    </citation>
    <scope>NUCLEOTIDE SEQUENCE</scope>
    <source>
        <strain evidence="3">G3</strain>
    </source>
</reference>
<feature type="repeat" description="ARM" evidence="1">
    <location>
        <begin position="701"/>
        <end position="745"/>
    </location>
</feature>
<gene>
    <name evidence="3" type="ORF">TVAG_253760</name>
</gene>
<dbReference type="OrthoDB" id="1683831at2759"/>
<dbReference type="RefSeq" id="XP_001579250.1">
    <property type="nucleotide sequence ID" value="XM_001579200.1"/>
</dbReference>
<dbReference type="PROSITE" id="PS50176">
    <property type="entry name" value="ARM_REPEAT"/>
    <property type="match status" value="2"/>
</dbReference>
<sequence>MEKFETELLQLKDISGIDKAIYPLNWIRWESEYKTSSGIRAPPWRQSEGDIGYILASTHDKGVVAILCKNDETCVQIKGYIVNADGEEELDYTPQGSPANTLTELLSGISEIFKEKAPTITKEEAENAAKFKAQEVHNDLDTLPTPVLVLTQPEDENDEEGDEEQEQEDDEPIVPFPKQTNSDEYSTIYPKMKNFTANTADPTNTDLQDLCNNPALKEQAGQRAVLMAGAISAMRDVLCMKQIREGNDTRRSAQIEAAIKIFAAISLSPMIRRHLANEDTVKIFMDILKRDEPRVMNDLFTTIANCCHNTKFRHIILRNKKDQGVDAFIVPIKKPEYASQVCYVLYSLNRSHEAARIMANCHLSNVLDTYTTKKALASISEDLMLNITRLMYSMAVYGKNEDRQITDRQITFFCTGLGKENAELCEWSVRAFTIFQMNEEQTKQFCQNNQDQCQGPQKMTRLLDNTNEKVILSALETISVIGNVAMIRDELCKLGVLNKLATLWKSPQPEICKGALKVIGILTQNQQCLQWTVRQNMIPSLLEYLNSTDSDFVIYASKAIGACCNNPTNLKNLIQQNGVRKLWSLMKSPSPGVQAAATRALVPFLKSPESPSYVRTFVDGLDLLVGLLKSQEPEVQASACMAISEVAKDNENLGVMTDLGVVELLSRLLSTKLDVVRKPLADAIGFAANYGKNRRRFGEEGAVDPLVSYLRPPSSNLEVHAATAKALKALSEDQENSKRLSQAGVVDYLLKMVDSQDEELQMAAAVAIRNIRTNRQ</sequence>
<dbReference type="KEGG" id="tva:5463765"/>
<dbReference type="InParanoid" id="A2DMP3"/>
<dbReference type="VEuPathDB" id="TrichDB:TVAGG3_0059780"/>
<dbReference type="AlphaFoldDB" id="A2DMP3"/>
<dbReference type="EMBL" id="DS113220">
    <property type="protein sequence ID" value="EAY18264.1"/>
    <property type="molecule type" value="Genomic_DNA"/>
</dbReference>
<dbReference type="Pfam" id="PF00514">
    <property type="entry name" value="Arm"/>
    <property type="match status" value="1"/>
</dbReference>
<dbReference type="Gene3D" id="1.25.10.10">
    <property type="entry name" value="Leucine-rich Repeat Variant"/>
    <property type="match status" value="3"/>
</dbReference>
<dbReference type="SMR" id="A2DMP3"/>
<dbReference type="Proteomes" id="UP000001542">
    <property type="component" value="Unassembled WGS sequence"/>
</dbReference>
<feature type="region of interest" description="Disordered" evidence="2">
    <location>
        <begin position="154"/>
        <end position="184"/>
    </location>
</feature>
<proteinExistence type="predicted"/>
<dbReference type="SUPFAM" id="SSF48371">
    <property type="entry name" value="ARM repeat"/>
    <property type="match status" value="2"/>
</dbReference>
<reference evidence="3" key="2">
    <citation type="journal article" date="2007" name="Science">
        <title>Draft genome sequence of the sexually transmitted pathogen Trichomonas vaginalis.</title>
        <authorList>
            <person name="Carlton J.M."/>
            <person name="Hirt R.P."/>
            <person name="Silva J.C."/>
            <person name="Delcher A.L."/>
            <person name="Schatz M."/>
            <person name="Zhao Q."/>
            <person name="Wortman J.R."/>
            <person name="Bidwell S.L."/>
            <person name="Alsmark U.C.M."/>
            <person name="Besteiro S."/>
            <person name="Sicheritz-Ponten T."/>
            <person name="Noel C.J."/>
            <person name="Dacks J.B."/>
            <person name="Foster P.G."/>
            <person name="Simillion C."/>
            <person name="Van de Peer Y."/>
            <person name="Miranda-Saavedra D."/>
            <person name="Barton G.J."/>
            <person name="Westrop G.D."/>
            <person name="Mueller S."/>
            <person name="Dessi D."/>
            <person name="Fiori P.L."/>
            <person name="Ren Q."/>
            <person name="Paulsen I."/>
            <person name="Zhang H."/>
            <person name="Bastida-Corcuera F.D."/>
            <person name="Simoes-Barbosa A."/>
            <person name="Brown M.T."/>
            <person name="Hayes R.D."/>
            <person name="Mukherjee M."/>
            <person name="Okumura C.Y."/>
            <person name="Schneider R."/>
            <person name="Smith A.J."/>
            <person name="Vanacova S."/>
            <person name="Villalvazo M."/>
            <person name="Haas B.J."/>
            <person name="Pertea M."/>
            <person name="Feldblyum T.V."/>
            <person name="Utterback T.R."/>
            <person name="Shu C.L."/>
            <person name="Osoegawa K."/>
            <person name="de Jong P.J."/>
            <person name="Hrdy I."/>
            <person name="Horvathova L."/>
            <person name="Zubacova Z."/>
            <person name="Dolezal P."/>
            <person name="Malik S.B."/>
            <person name="Logsdon J.M. Jr."/>
            <person name="Henze K."/>
            <person name="Gupta A."/>
            <person name="Wang C.C."/>
            <person name="Dunne R.L."/>
            <person name="Upcroft J.A."/>
            <person name="Upcroft P."/>
            <person name="White O."/>
            <person name="Salzberg S.L."/>
            <person name="Tang P."/>
            <person name="Chiu C.-H."/>
            <person name="Lee Y.-S."/>
            <person name="Embley T.M."/>
            <person name="Coombs G.H."/>
            <person name="Mottram J.C."/>
            <person name="Tachezy J."/>
            <person name="Fraser-Liggett C.M."/>
            <person name="Johnson P.J."/>
        </authorList>
    </citation>
    <scope>NUCLEOTIDE SEQUENCE [LARGE SCALE GENOMIC DNA]</scope>
    <source>
        <strain evidence="3">G3</strain>
    </source>
</reference>
<dbReference type="STRING" id="5722.A2DMP3"/>
<keyword evidence="4" id="KW-1185">Reference proteome</keyword>
<dbReference type="InterPro" id="IPR011989">
    <property type="entry name" value="ARM-like"/>
</dbReference>
<dbReference type="eggNOG" id="KOG0167">
    <property type="taxonomic scope" value="Eukaryota"/>
</dbReference>
<dbReference type="InterPro" id="IPR000225">
    <property type="entry name" value="Armadillo"/>
</dbReference>
<protein>
    <submittedName>
        <fullName evidence="3">Armadillo/beta-catenin-like repeat family protein</fullName>
    </submittedName>
</protein>